<evidence type="ECO:0000313" key="5">
    <source>
        <dbReference type="EMBL" id="PWA08488.1"/>
    </source>
</evidence>
<proteinExistence type="inferred from homology"/>
<dbReference type="Pfam" id="PF13715">
    <property type="entry name" value="CarbopepD_reg_2"/>
    <property type="match status" value="1"/>
</dbReference>
<sequence length="868" mass="99986">MQKKYFLFIFLLIGQLSFCQEMNITINSNNTPFKEFIEYLEKKYDLRFSYKDEAINGKKITLNIKNGDLKELLNKLEEQTLLEIDLVSNRYIIIKQKNNALTICGYLYDKGTNQAIADATIRLETTKKVVYTNTEGYFRIEDVAPNEVIDIQHRSYIEQKTTATSLANTDCIKIALELSTTILEEVVIQNYLTQGISRKSNGSILITQSKLNLLPGLTDPDVLESIQWIPGVMSTSESVSELNIRGGKSDQNLILWDGMNVYLSDHFYGMLSAFNPYIIKKTTLFRNGASAQYGNRISGVIDIQTENEIPQKINGGLGFNMIHADGYIALPIVKDKLGVIVSARRSFTDVVPTFTYKSFSEKVFQNTRILSSKNGINEEYDEEYTELLNKFYFFDFHLKSIWKPSESNKITFNILNIKNNLKNNVEILQDTISNRDELKTKNESIGASWQKKWSNNLEQETKIYFTDYGSEYIHDLKDDGYNTLLSKKNNVTELGLHLTFNYNIKEEQFLIIGGQFNQNKVGYNLEEQFYGNSSGNNKINDNSHSQIYSAFSEYKYTKEKNIFINAGMRVSGYSFNTNFNFEPRLYIEKQLNSYFRAKLSGEIRSQAISQFIELNEDDLEMSNQIWVLSDNENIPIVDSQQIGTGILFSDSGWDIDLDIYYKKSNNISILNPKSLTATDPETIWYHFGSGITQGMDVLIQKKYKNFNTGIGYTLSQTDYLFESIQPETFSANTNAKHNFRWSTSHKWDDLEFSTGFIWRSGIPYTQAIGITSTNPNDPDPLYDIEYGNINESILPNYYRLDCSASYRFYYSAEKKMRSRIGLSFLNILNHKNTINRSYKINYDSEPDIETIDKLSLGFTANLVFRLEW</sequence>
<gene>
    <name evidence="5" type="ORF">DB891_11720</name>
</gene>
<comment type="caution">
    <text evidence="5">The sequence shown here is derived from an EMBL/GenBank/DDBJ whole genome shotgun (WGS) entry which is preliminary data.</text>
</comment>
<dbReference type="InterPro" id="IPR008969">
    <property type="entry name" value="CarboxyPept-like_regulatory"/>
</dbReference>
<keyword evidence="1" id="KW-0798">TonB box</keyword>
<dbReference type="SUPFAM" id="SSF56935">
    <property type="entry name" value="Porins"/>
    <property type="match status" value="1"/>
</dbReference>
<evidence type="ECO:0000256" key="1">
    <source>
        <dbReference type="RuleBase" id="RU003357"/>
    </source>
</evidence>
<dbReference type="Pfam" id="PF00593">
    <property type="entry name" value="TonB_dep_Rec_b-barrel"/>
    <property type="match status" value="1"/>
</dbReference>
<dbReference type="SUPFAM" id="SSF49464">
    <property type="entry name" value="Carboxypeptidase regulatory domain-like"/>
    <property type="match status" value="1"/>
</dbReference>
<name>A0A2U1JUG9_9FLAO</name>
<dbReference type="GO" id="GO:0009279">
    <property type="term" value="C:cell outer membrane"/>
    <property type="evidence" value="ECO:0007669"/>
    <property type="project" value="UniProtKB-SubCell"/>
</dbReference>
<accession>A0A2U1JUG9</accession>
<feature type="domain" description="Protein FecR C-terminal" evidence="4">
    <location>
        <begin position="29"/>
        <end position="94"/>
    </location>
</feature>
<keyword evidence="6" id="KW-1185">Reference proteome</keyword>
<dbReference type="InterPro" id="IPR012910">
    <property type="entry name" value="Plug_dom"/>
</dbReference>
<dbReference type="InterPro" id="IPR000531">
    <property type="entry name" value="Beta-barrel_TonB"/>
</dbReference>
<dbReference type="InterPro" id="IPR032508">
    <property type="entry name" value="FecR_C"/>
</dbReference>
<evidence type="ECO:0000259" key="4">
    <source>
        <dbReference type="Pfam" id="PF16344"/>
    </source>
</evidence>
<evidence type="ECO:0000313" key="6">
    <source>
        <dbReference type="Proteomes" id="UP000245618"/>
    </source>
</evidence>
<feature type="domain" description="TonB-dependent receptor plug" evidence="3">
    <location>
        <begin position="220"/>
        <end position="299"/>
    </location>
</feature>
<protein>
    <submittedName>
        <fullName evidence="5">Uncharacterized protein</fullName>
    </submittedName>
</protein>
<dbReference type="Gene3D" id="2.170.130.10">
    <property type="entry name" value="TonB-dependent receptor, plug domain"/>
    <property type="match status" value="1"/>
</dbReference>
<dbReference type="Gene3D" id="3.55.50.30">
    <property type="match status" value="1"/>
</dbReference>
<reference evidence="5 6" key="1">
    <citation type="submission" date="2018-04" db="EMBL/GenBank/DDBJ databases">
        <title>Flavobacterium sp. nov., isolated from glacier ice.</title>
        <authorList>
            <person name="Liu Q."/>
            <person name="Xin Y.-H."/>
        </authorList>
    </citation>
    <scope>NUCLEOTIDE SEQUENCE [LARGE SCALE GENOMIC DNA]</scope>
    <source>
        <strain evidence="5 6">LB2P30</strain>
    </source>
</reference>
<dbReference type="Proteomes" id="UP000245618">
    <property type="component" value="Unassembled WGS sequence"/>
</dbReference>
<dbReference type="Pfam" id="PF07715">
    <property type="entry name" value="Plug"/>
    <property type="match status" value="1"/>
</dbReference>
<dbReference type="EMBL" id="QCZH01000013">
    <property type="protein sequence ID" value="PWA08488.1"/>
    <property type="molecule type" value="Genomic_DNA"/>
</dbReference>
<evidence type="ECO:0000259" key="2">
    <source>
        <dbReference type="Pfam" id="PF00593"/>
    </source>
</evidence>
<dbReference type="InterPro" id="IPR037066">
    <property type="entry name" value="Plug_dom_sf"/>
</dbReference>
<evidence type="ECO:0000259" key="3">
    <source>
        <dbReference type="Pfam" id="PF07715"/>
    </source>
</evidence>
<dbReference type="OrthoDB" id="9803050at2"/>
<comment type="similarity">
    <text evidence="1">Belongs to the TonB-dependent receptor family.</text>
</comment>
<dbReference type="Gene3D" id="2.60.40.1120">
    <property type="entry name" value="Carboxypeptidase-like, regulatory domain"/>
    <property type="match status" value="1"/>
</dbReference>
<keyword evidence="1" id="KW-0472">Membrane</keyword>
<feature type="domain" description="TonB-dependent receptor-like beta-barrel" evidence="2">
    <location>
        <begin position="432"/>
        <end position="814"/>
    </location>
</feature>
<dbReference type="Pfam" id="PF16344">
    <property type="entry name" value="FecR_C"/>
    <property type="match status" value="1"/>
</dbReference>
<comment type="subcellular location">
    <subcellularLocation>
        <location evidence="1">Cell outer membrane</location>
    </subcellularLocation>
</comment>
<dbReference type="AlphaFoldDB" id="A0A2U1JUG9"/>
<organism evidence="5 6">
    <name type="scientific">Flavobacterium laiguense</name>
    <dbReference type="NCBI Taxonomy" id="2169409"/>
    <lineage>
        <taxon>Bacteria</taxon>
        <taxon>Pseudomonadati</taxon>
        <taxon>Bacteroidota</taxon>
        <taxon>Flavobacteriia</taxon>
        <taxon>Flavobacteriales</taxon>
        <taxon>Flavobacteriaceae</taxon>
        <taxon>Flavobacterium</taxon>
    </lineage>
</organism>